<dbReference type="OrthoDB" id="6513042at2759"/>
<dbReference type="EMBL" id="JADDUC010000019">
    <property type="protein sequence ID" value="KAG0126157.1"/>
    <property type="molecule type" value="Genomic_DNA"/>
</dbReference>
<evidence type="ECO:0000256" key="1">
    <source>
        <dbReference type="PROSITE-ProRule" id="PRU00723"/>
    </source>
</evidence>
<keyword evidence="1" id="KW-0862">Zinc</keyword>
<keyword evidence="5" id="KW-1185">Reference proteome</keyword>
<dbReference type="Gene3D" id="3.30.160.60">
    <property type="entry name" value="Classic Zinc Finger"/>
    <property type="match status" value="1"/>
</dbReference>
<evidence type="ECO:0000313" key="5">
    <source>
        <dbReference type="Proteomes" id="UP000618051"/>
    </source>
</evidence>
<gene>
    <name evidence="4" type="ORF">IHE44_0004614</name>
    <name evidence="3" type="ORF">IHE44_004415</name>
</gene>
<reference evidence="4" key="3">
    <citation type="submission" date="2022-01" db="EMBL/GenBank/DDBJ databases">
        <authorList>
            <person name="Rubenstein D.R."/>
        </authorList>
    </citation>
    <scope>NUCLEOTIDE SEQUENCE</scope>
    <source>
        <strain evidence="4">SS15</strain>
        <tissue evidence="4">Liver</tissue>
    </source>
</reference>
<feature type="zinc finger region" description="C3H1-type" evidence="1">
    <location>
        <begin position="220"/>
        <end position="244"/>
    </location>
</feature>
<sequence length="336" mass="38082">MPTANGPKVPLDSLQQQLELLLVCSKCSVKENEITYHPQEVEHKCMYEILLARCRSRKNRGTAWRKVSRRPGFPNPARYAVCRYYVMGMGCNRHKNQCTFAWSVEEAMVWNFEREHQLERRWLKAAVLQAQLGAHSAATPHLTASAAGEITSEFGGHFQEICKRCFFGCPQRITVGGCGWPCETHHSWDPLLVHVVLDSQKKQQYTAIRPCPEFIDTLNYCRFVSRGQPCRHGPQRCQFAHSDVEMAVWEAEREQGLLRSDLLPSVGTGRANGKPAAPAPVQFYCNICLVTCSSQESFENHCSSIEHVQMLSADSSMQWVHRAPPLGLTRFSLCSR</sequence>
<feature type="domain" description="C3H1-type" evidence="2">
    <location>
        <begin position="220"/>
        <end position="244"/>
    </location>
</feature>
<dbReference type="GO" id="GO:0008270">
    <property type="term" value="F:zinc ion binding"/>
    <property type="evidence" value="ECO:0007669"/>
    <property type="project" value="UniProtKB-KW"/>
</dbReference>
<evidence type="ECO:0000313" key="3">
    <source>
        <dbReference type="EMBL" id="KAG0126157.1"/>
    </source>
</evidence>
<proteinExistence type="predicted"/>
<dbReference type="Proteomes" id="UP000618051">
    <property type="component" value="Unassembled WGS sequence"/>
</dbReference>
<evidence type="ECO:0000259" key="2">
    <source>
        <dbReference type="PROSITE" id="PS50103"/>
    </source>
</evidence>
<accession>A0A835U1K0</accession>
<name>A0A835U1K0_9PASS</name>
<keyword evidence="1" id="KW-0479">Metal-binding</keyword>
<reference evidence="3" key="1">
    <citation type="submission" date="2020-10" db="EMBL/GenBank/DDBJ databases">
        <title>Feather gene expression reveals the developmental basis of iridescence in African starlings.</title>
        <authorList>
            <person name="Rubenstein D.R."/>
        </authorList>
    </citation>
    <scope>NUCLEOTIDE SEQUENCE</scope>
    <source>
        <strain evidence="3">SS15</strain>
        <tissue evidence="3">Liver</tissue>
    </source>
</reference>
<reference evidence="4 5" key="2">
    <citation type="journal article" date="2021" name="J. Hered.">
        <title>Feather Gene Expression Elucidates the Developmental Basis of Plumage Iridescence in African Starlings.</title>
        <authorList>
            <person name="Rubenstein D.R."/>
            <person name="Corvelo A."/>
            <person name="MacManes M.D."/>
            <person name="Maia R."/>
            <person name="Narzisi G."/>
            <person name="Rousaki A."/>
            <person name="Vandenabeele P."/>
            <person name="Shawkey M.D."/>
            <person name="Solomon J."/>
        </authorList>
    </citation>
    <scope>NUCLEOTIDE SEQUENCE [LARGE SCALE GENOMIC DNA]</scope>
    <source>
        <strain evidence="4">SS15</strain>
    </source>
</reference>
<dbReference type="PROSITE" id="PS50103">
    <property type="entry name" value="ZF_C3H1"/>
    <property type="match status" value="1"/>
</dbReference>
<organism evidence="3">
    <name type="scientific">Lamprotornis superbus</name>
    <dbReference type="NCBI Taxonomy" id="245042"/>
    <lineage>
        <taxon>Eukaryota</taxon>
        <taxon>Metazoa</taxon>
        <taxon>Chordata</taxon>
        <taxon>Craniata</taxon>
        <taxon>Vertebrata</taxon>
        <taxon>Euteleostomi</taxon>
        <taxon>Archelosauria</taxon>
        <taxon>Archosauria</taxon>
        <taxon>Dinosauria</taxon>
        <taxon>Saurischia</taxon>
        <taxon>Theropoda</taxon>
        <taxon>Coelurosauria</taxon>
        <taxon>Aves</taxon>
        <taxon>Neognathae</taxon>
        <taxon>Neoaves</taxon>
        <taxon>Telluraves</taxon>
        <taxon>Australaves</taxon>
        <taxon>Passeriformes</taxon>
        <taxon>Sturnidae</taxon>
        <taxon>Lamprotornis</taxon>
    </lineage>
</organism>
<dbReference type="EMBL" id="JADDUC020000018">
    <property type="protein sequence ID" value="KAI1233437.1"/>
    <property type="molecule type" value="Genomic_DNA"/>
</dbReference>
<dbReference type="InterPro" id="IPR000571">
    <property type="entry name" value="Znf_CCCH"/>
</dbReference>
<comment type="caution">
    <text evidence="3">The sequence shown here is derived from an EMBL/GenBank/DDBJ whole genome shotgun (WGS) entry which is preliminary data.</text>
</comment>
<evidence type="ECO:0000313" key="4">
    <source>
        <dbReference type="EMBL" id="KAI1233437.1"/>
    </source>
</evidence>
<keyword evidence="1" id="KW-0863">Zinc-finger</keyword>
<protein>
    <recommendedName>
        <fullName evidence="2">C3H1-type domain-containing protein</fullName>
    </recommendedName>
</protein>
<dbReference type="AlphaFoldDB" id="A0A835U1K0"/>